<gene>
    <name evidence="2" type="ORF">AVDCRST_MAG17-14</name>
</gene>
<dbReference type="AlphaFoldDB" id="A0A6J4RPI4"/>
<evidence type="ECO:0000256" key="1">
    <source>
        <dbReference type="SAM" id="MobiDB-lite"/>
    </source>
</evidence>
<feature type="compositionally biased region" description="Low complexity" evidence="1">
    <location>
        <begin position="13"/>
        <end position="48"/>
    </location>
</feature>
<evidence type="ECO:0000313" key="2">
    <source>
        <dbReference type="EMBL" id="CAA9478642.1"/>
    </source>
</evidence>
<reference evidence="2" key="1">
    <citation type="submission" date="2020-02" db="EMBL/GenBank/DDBJ databases">
        <authorList>
            <person name="Meier V. D."/>
        </authorList>
    </citation>
    <scope>NUCLEOTIDE SEQUENCE</scope>
    <source>
        <strain evidence="2">AVDCRST_MAG17</strain>
    </source>
</reference>
<accession>A0A6J4RPI4</accession>
<dbReference type="EMBL" id="CADCVV010000002">
    <property type="protein sequence ID" value="CAA9478642.1"/>
    <property type="molecule type" value="Genomic_DNA"/>
</dbReference>
<proteinExistence type="predicted"/>
<name>A0A6J4RPI4_9ACTN</name>
<organism evidence="2">
    <name type="scientific">uncultured Solirubrobacterales bacterium</name>
    <dbReference type="NCBI Taxonomy" id="768556"/>
    <lineage>
        <taxon>Bacteria</taxon>
        <taxon>Bacillati</taxon>
        <taxon>Actinomycetota</taxon>
        <taxon>Thermoleophilia</taxon>
        <taxon>Solirubrobacterales</taxon>
        <taxon>environmental samples</taxon>
    </lineage>
</organism>
<protein>
    <submittedName>
        <fullName evidence="2">Uncharacterized protein</fullName>
    </submittedName>
</protein>
<feature type="region of interest" description="Disordered" evidence="1">
    <location>
        <begin position="13"/>
        <end position="101"/>
    </location>
</feature>
<sequence>MVAIYDRIGRTYTATRRTSLASSSGSEGRSVTPARSSTSAPRPAPTSRRTARSWPSILRRAMPAQRPPGAALAVRAEGEATALRGPQLRRGAGGNQRPPLA</sequence>